<proteinExistence type="predicted"/>
<name>A0A1W2F418_9SPHI</name>
<keyword evidence="2" id="KW-1185">Reference proteome</keyword>
<dbReference type="EMBL" id="FWYB01000019">
    <property type="protein sequence ID" value="SMD16268.1"/>
    <property type="molecule type" value="Genomic_DNA"/>
</dbReference>
<evidence type="ECO:0000313" key="2">
    <source>
        <dbReference type="Proteomes" id="UP000192678"/>
    </source>
</evidence>
<dbReference type="Proteomes" id="UP000192678">
    <property type="component" value="Unassembled WGS sequence"/>
</dbReference>
<dbReference type="AlphaFoldDB" id="A0A1W2F418"/>
<accession>A0A1W2F418</accession>
<gene>
    <name evidence="1" type="ORF">SAMN04488101_11964</name>
</gene>
<sequence length="68" mass="7931">MVDKFFSISYSSCSKERRSNAFLIATRGKRVVNHLIGRITAGMGHHDFLFFDRRKNFPIKVRKPNDTD</sequence>
<protein>
    <submittedName>
        <fullName evidence="1">Uncharacterized protein</fullName>
    </submittedName>
</protein>
<organism evidence="1 2">
    <name type="scientific">Pedobacter nyackensis</name>
    <dbReference type="NCBI Taxonomy" id="475255"/>
    <lineage>
        <taxon>Bacteria</taxon>
        <taxon>Pseudomonadati</taxon>
        <taxon>Bacteroidota</taxon>
        <taxon>Sphingobacteriia</taxon>
        <taxon>Sphingobacteriales</taxon>
        <taxon>Sphingobacteriaceae</taxon>
        <taxon>Pedobacter</taxon>
    </lineage>
</organism>
<evidence type="ECO:0000313" key="1">
    <source>
        <dbReference type="EMBL" id="SMD16268.1"/>
    </source>
</evidence>
<reference evidence="1 2" key="1">
    <citation type="submission" date="2017-04" db="EMBL/GenBank/DDBJ databases">
        <authorList>
            <person name="Afonso C.L."/>
            <person name="Miller P.J."/>
            <person name="Scott M.A."/>
            <person name="Spackman E."/>
            <person name="Goraichik I."/>
            <person name="Dimitrov K.M."/>
            <person name="Suarez D.L."/>
            <person name="Swayne D.E."/>
        </authorList>
    </citation>
    <scope>NUCLEOTIDE SEQUENCE [LARGE SCALE GENOMIC DNA]</scope>
    <source>
        <strain evidence="1 2">DSM 19625</strain>
    </source>
</reference>